<gene>
    <name evidence="7" type="ORF">R6G71_02690</name>
    <name evidence="8" type="ORF">SAMN05421878_10754</name>
</gene>
<dbReference type="InterPro" id="IPR038729">
    <property type="entry name" value="Rad50/SbcC_AAA"/>
</dbReference>
<dbReference type="GO" id="GO:0004527">
    <property type="term" value="F:exonuclease activity"/>
    <property type="evidence" value="ECO:0007669"/>
    <property type="project" value="UniProtKB-KW"/>
</dbReference>
<feature type="region of interest" description="Disordered" evidence="5">
    <location>
        <begin position="501"/>
        <end position="529"/>
    </location>
</feature>
<reference evidence="7" key="3">
    <citation type="submission" date="2023-10" db="EMBL/GenBank/DDBJ databases">
        <title>Whole Genome based description of the genera Actinobaculum and Actinotignum reveals a complex phylogenetic relationship within the species included in the genus Actinotignum.</title>
        <authorList>
            <person name="Jensen C.S."/>
            <person name="Dargis R."/>
            <person name="Kemp M."/>
            <person name="Christensen J.J."/>
        </authorList>
    </citation>
    <scope>NUCLEOTIDE SEQUENCE</scope>
    <source>
        <strain evidence="7">Actinobaculum_suis_CCUG19206T</strain>
    </source>
</reference>
<evidence type="ECO:0000256" key="3">
    <source>
        <dbReference type="ARBA" id="ARBA00013368"/>
    </source>
</evidence>
<dbReference type="EMBL" id="FNAU01000007">
    <property type="protein sequence ID" value="SDE36920.1"/>
    <property type="molecule type" value="Genomic_DNA"/>
</dbReference>
<evidence type="ECO:0000313" key="8">
    <source>
        <dbReference type="EMBL" id="SDE36920.1"/>
    </source>
</evidence>
<dbReference type="EMBL" id="JAWNFU010000001">
    <property type="protein sequence ID" value="MDY5152961.1"/>
    <property type="molecule type" value="Genomic_DNA"/>
</dbReference>
<name>A0A1G7CDW8_9ACTO</name>
<keyword evidence="4" id="KW-0175">Coiled coil</keyword>
<feature type="compositionally biased region" description="Low complexity" evidence="5">
    <location>
        <begin position="617"/>
        <end position="627"/>
    </location>
</feature>
<feature type="compositionally biased region" description="Basic and acidic residues" evidence="5">
    <location>
        <begin position="502"/>
        <end position="518"/>
    </location>
</feature>
<comment type="subunit">
    <text evidence="2">Heterodimer of SbcC and SbcD.</text>
</comment>
<feature type="domain" description="Rad50/SbcC-type AAA" evidence="6">
    <location>
        <begin position="5"/>
        <end position="221"/>
    </location>
</feature>
<protein>
    <recommendedName>
        <fullName evidence="3">Nuclease SbcCD subunit C</fullName>
    </recommendedName>
</protein>
<feature type="region of interest" description="Disordered" evidence="5">
    <location>
        <begin position="604"/>
        <end position="627"/>
    </location>
</feature>
<keyword evidence="8" id="KW-0540">Nuclease</keyword>
<feature type="compositionally biased region" description="Low complexity" evidence="5">
    <location>
        <begin position="410"/>
        <end position="424"/>
    </location>
</feature>
<proteinExistence type="inferred from homology"/>
<keyword evidence="8" id="KW-0378">Hydrolase</keyword>
<sequence length="1082" mass="115667">MQLRRLELQAIGPFSGTEFIDFDALGQAGLFLLEGPTGSGKSTIIDAIVFALYGSVAGGADSTNERLRSHHVGNNVESYVDLVFSLESGTYRVRRTPQFLKEGNKTPTAATAKLWRLSETALDLNELESAQVLATRARETGIEITRLIGLNRDQFVQTIVLPQGKFADFLRLDSASRTALLSKIFDMSSFGQIADWLRENARESQKRVAQAQQEFARAASNTATALGLETTARQELSETATGVVLPEEAKTVLAELETYTKSAQETADATAQAATQAEQVAAAATAKQREAETLAELLGRREQLLTRKAELAATSPRMAELSEQITQARKANRLATAAQAARTWQENLETAQQEFRKHKLPTGFDLATALAQTDTAPTQTSTAPTQTGTAPTQTDTAAVATGPENPATGAPTSTNGTAPSAAAPTPAPTPPFYDPEQALAHRAQALAAGEKRLRELDELSGHLRELAATEASLQDSVAAQKRDEESLQALQTRAAALAAKAQQHETELAATTEEKHAQETAASAEPELATRVDKAMREHKLATETAELTKLLQNQEAQLADCVQASAAADKHSQEVSQRWRDSIAGELATQLVVGEPCQVCGSVEHPHPASPSPQGATRAEADAAAQVATQARAELAKAEAAQQNTRARITEKQAEIGELTPATAAATLQAAQEALATARQARQTAQTLATKITTLQANIADLQTETQSLAAQSSQLQGAMENRELSIAAARQKIGGQLAGYESIHARQEATTQVRNSQKTWNQALQTVADTAHTSQQREAELAAELAASPFASGTEVLKHALEETELAKLETELENYRVETSEVTKALASPEIAQLAGQEAPDLAEIRQATQTAEAALRQARAQATSAANTHKQGSAEYARTQAQYDAWLSARGDAAPMLRLAGIANAGTESLTRIPLETYAVQRRFEQIVAVANERLLNISLGRYELVRTDEKERGTHQVKTGLGLEVIDHSATGDVVRSTRTLSGGETFYVSISLALGLADVVRAENGGIHLDTLLIDEGFGSLSEDALDQVMAVLNNLTDGGRAVGVVSHVSEMRSMIQNRLTVLPREDGSSTLKVYA</sequence>
<dbReference type="GO" id="GO:0006302">
    <property type="term" value="P:double-strand break repair"/>
    <property type="evidence" value="ECO:0007669"/>
    <property type="project" value="InterPro"/>
</dbReference>
<comment type="similarity">
    <text evidence="1">Belongs to the SMC family. SbcC subfamily.</text>
</comment>
<feature type="region of interest" description="Disordered" evidence="5">
    <location>
        <begin position="374"/>
        <end position="435"/>
    </location>
</feature>
<dbReference type="PANTHER" id="PTHR32114">
    <property type="entry name" value="ABC TRANSPORTER ABCH.3"/>
    <property type="match status" value="1"/>
</dbReference>
<reference evidence="9" key="2">
    <citation type="submission" date="2016-10" db="EMBL/GenBank/DDBJ databases">
        <authorList>
            <person name="Varghese N."/>
        </authorList>
    </citation>
    <scope>NUCLEOTIDE SEQUENCE [LARGE SCALE GENOMIC DNA]</scope>
    <source>
        <strain evidence="9">DSM 20639</strain>
    </source>
</reference>
<evidence type="ECO:0000313" key="7">
    <source>
        <dbReference type="EMBL" id="MDY5152961.1"/>
    </source>
</evidence>
<dbReference type="GO" id="GO:0016887">
    <property type="term" value="F:ATP hydrolysis activity"/>
    <property type="evidence" value="ECO:0007669"/>
    <property type="project" value="InterPro"/>
</dbReference>
<feature type="compositionally biased region" description="Low complexity" evidence="5">
    <location>
        <begin position="374"/>
        <end position="398"/>
    </location>
</feature>
<feature type="coiled-coil region" evidence="4">
    <location>
        <begin position="801"/>
        <end position="865"/>
    </location>
</feature>
<dbReference type="SUPFAM" id="SSF52540">
    <property type="entry name" value="P-loop containing nucleoside triphosphate hydrolases"/>
    <property type="match status" value="1"/>
</dbReference>
<dbReference type="Proteomes" id="UP001273799">
    <property type="component" value="Unassembled WGS sequence"/>
</dbReference>
<dbReference type="Pfam" id="PF13558">
    <property type="entry name" value="SbcC_Walker_B"/>
    <property type="match status" value="1"/>
</dbReference>
<dbReference type="Pfam" id="PF13476">
    <property type="entry name" value="AAA_23"/>
    <property type="match status" value="1"/>
</dbReference>
<dbReference type="Gene3D" id="3.40.50.300">
    <property type="entry name" value="P-loop containing nucleotide triphosphate hydrolases"/>
    <property type="match status" value="2"/>
</dbReference>
<dbReference type="AlphaFoldDB" id="A0A1G7CDW8"/>
<evidence type="ECO:0000256" key="2">
    <source>
        <dbReference type="ARBA" id="ARBA00011322"/>
    </source>
</evidence>
<dbReference type="PANTHER" id="PTHR32114:SF2">
    <property type="entry name" value="ABC TRANSPORTER ABCH.3"/>
    <property type="match status" value="1"/>
</dbReference>
<dbReference type="RefSeq" id="WP_074662372.1">
    <property type="nucleotide sequence ID" value="NZ_FNAU01000007.1"/>
</dbReference>
<evidence type="ECO:0000313" key="9">
    <source>
        <dbReference type="Proteomes" id="UP000182744"/>
    </source>
</evidence>
<keyword evidence="9" id="KW-1185">Reference proteome</keyword>
<feature type="coiled-coil region" evidence="4">
    <location>
        <begin position="194"/>
        <end position="221"/>
    </location>
</feature>
<organism evidence="8 9">
    <name type="scientific">Actinobaculum suis</name>
    <dbReference type="NCBI Taxonomy" id="1657"/>
    <lineage>
        <taxon>Bacteria</taxon>
        <taxon>Bacillati</taxon>
        <taxon>Actinomycetota</taxon>
        <taxon>Actinomycetes</taxon>
        <taxon>Actinomycetales</taxon>
        <taxon>Actinomycetaceae</taxon>
        <taxon>Actinobaculum</taxon>
    </lineage>
</organism>
<feature type="coiled-coil region" evidence="4">
    <location>
        <begin position="294"/>
        <end position="354"/>
    </location>
</feature>
<evidence type="ECO:0000256" key="1">
    <source>
        <dbReference type="ARBA" id="ARBA00006930"/>
    </source>
</evidence>
<evidence type="ECO:0000256" key="5">
    <source>
        <dbReference type="SAM" id="MobiDB-lite"/>
    </source>
</evidence>
<accession>A0A1G7CDW8</accession>
<evidence type="ECO:0000256" key="4">
    <source>
        <dbReference type="SAM" id="Coils"/>
    </source>
</evidence>
<dbReference type="Proteomes" id="UP000182744">
    <property type="component" value="Unassembled WGS sequence"/>
</dbReference>
<dbReference type="InterPro" id="IPR027417">
    <property type="entry name" value="P-loop_NTPase"/>
</dbReference>
<keyword evidence="8" id="KW-0269">Exonuclease</keyword>
<evidence type="ECO:0000259" key="6">
    <source>
        <dbReference type="Pfam" id="PF13476"/>
    </source>
</evidence>
<reference evidence="8" key="1">
    <citation type="submission" date="2016-10" db="EMBL/GenBank/DDBJ databases">
        <authorList>
            <person name="de Groot N.N."/>
        </authorList>
    </citation>
    <scope>NUCLEOTIDE SEQUENCE [LARGE SCALE GENOMIC DNA]</scope>
    <source>
        <strain evidence="8">DSM 20639</strain>
    </source>
</reference>